<name>K1RN79_9ZZZZ</name>
<dbReference type="InterPro" id="IPR050639">
    <property type="entry name" value="SSR_resolvase"/>
</dbReference>
<sequence length="537" mass="62835">MNETESVESKKLLRVGIYERLSDEDKDKTNKEDDSESIKNQRHLLMTEIEKRPNFVLVDEYCDEDLSGAGTYRPEFERLIRDCENGKIDVVLCKSQSRFSRDMEIIEKYLHNKFIEWGVRFISLADNADTANKGNKKSRQINGLVNEWFLEDVSNNIRSAFNAKMKQGEFISPFASFGYEVSKEDNNKLVVDPVAAEIVKDIFDLYLTGLGFTGIAKYLNSKNIPCPSLYKYRKGIKLNVISNRPREEIKWTTNAIKTILTNELYLGHLIQGKRTTVSYKNHKIKHKDKSEWIKIENTHEAIIDEETFNKVQVAMKERTKPVKSTGIVHLFSGKVFCLECEHYMRKKNSAKHEYLVCSNNRDGYDDCINKASIRYDLLADLVLEAINKKIKKFYDKEKLNELDSKKKTSRFSGKINSLEKQRADIEKQISKTRNYLKSLYEDKVNGVITTEQFKDLIADYNKNEDMYSNQLNEINNEIAYYQMKEESSKNNEKIFSKYQELKKLNRVIVDEFIDKIYIGKLNEETNSRDIQIKWNFE</sequence>
<dbReference type="Pfam" id="PF14287">
    <property type="entry name" value="DUF4368"/>
    <property type="match status" value="1"/>
</dbReference>
<dbReference type="Gene3D" id="3.90.1750.20">
    <property type="entry name" value="Putative Large Serine Recombinase, Chain B, Domain 2"/>
    <property type="match status" value="1"/>
</dbReference>
<evidence type="ECO:0000313" key="4">
    <source>
        <dbReference type="EMBL" id="EKC44979.1"/>
    </source>
</evidence>
<dbReference type="InterPro" id="IPR025827">
    <property type="entry name" value="Zn_ribbon_recom_dom"/>
</dbReference>
<dbReference type="PROSITE" id="PS51737">
    <property type="entry name" value="RECOMBINASE_DNA_BIND"/>
    <property type="match status" value="1"/>
</dbReference>
<gene>
    <name evidence="4" type="ORF">OBE_17134</name>
</gene>
<dbReference type="InterPro" id="IPR025378">
    <property type="entry name" value="DUF4368"/>
</dbReference>
<dbReference type="InterPro" id="IPR038109">
    <property type="entry name" value="DNA_bind_recomb_sf"/>
</dbReference>
<dbReference type="GO" id="GO:0000150">
    <property type="term" value="F:DNA strand exchange activity"/>
    <property type="evidence" value="ECO:0007669"/>
    <property type="project" value="InterPro"/>
</dbReference>
<dbReference type="InterPro" id="IPR036162">
    <property type="entry name" value="Resolvase-like_N_sf"/>
</dbReference>
<dbReference type="AlphaFoldDB" id="K1RN79"/>
<protein>
    <submittedName>
        <fullName evidence="4">Site-specific recombinase, resolvase family</fullName>
    </submittedName>
</protein>
<feature type="coiled-coil region" evidence="1">
    <location>
        <begin position="415"/>
        <end position="477"/>
    </location>
</feature>
<dbReference type="InterPro" id="IPR011109">
    <property type="entry name" value="DNA_bind_recombinase_dom"/>
</dbReference>
<evidence type="ECO:0000259" key="3">
    <source>
        <dbReference type="PROSITE" id="PS51737"/>
    </source>
</evidence>
<evidence type="ECO:0000256" key="1">
    <source>
        <dbReference type="SAM" id="Coils"/>
    </source>
</evidence>
<dbReference type="PANTHER" id="PTHR30461:SF23">
    <property type="entry name" value="DNA RECOMBINASE-RELATED"/>
    <property type="match status" value="1"/>
</dbReference>
<dbReference type="GO" id="GO:0003677">
    <property type="term" value="F:DNA binding"/>
    <property type="evidence" value="ECO:0007669"/>
    <property type="project" value="InterPro"/>
</dbReference>
<keyword evidence="1" id="KW-0175">Coiled coil</keyword>
<feature type="domain" description="Resolvase/invertase-type recombinase catalytic" evidence="2">
    <location>
        <begin position="14"/>
        <end position="168"/>
    </location>
</feature>
<organism evidence="4">
    <name type="scientific">human gut metagenome</name>
    <dbReference type="NCBI Taxonomy" id="408170"/>
    <lineage>
        <taxon>unclassified sequences</taxon>
        <taxon>metagenomes</taxon>
        <taxon>organismal metagenomes</taxon>
    </lineage>
</organism>
<dbReference type="InterPro" id="IPR006119">
    <property type="entry name" value="Resolv_N"/>
</dbReference>
<accession>K1RN79</accession>
<dbReference type="PROSITE" id="PS51736">
    <property type="entry name" value="RECOMBINASES_3"/>
    <property type="match status" value="1"/>
</dbReference>
<dbReference type="Pfam" id="PF07508">
    <property type="entry name" value="Recombinase"/>
    <property type="match status" value="1"/>
</dbReference>
<dbReference type="Gene3D" id="3.40.50.1390">
    <property type="entry name" value="Resolvase, N-terminal catalytic domain"/>
    <property type="match status" value="1"/>
</dbReference>
<evidence type="ECO:0000259" key="2">
    <source>
        <dbReference type="PROSITE" id="PS51736"/>
    </source>
</evidence>
<reference evidence="4" key="1">
    <citation type="journal article" date="2013" name="Environ. Microbiol.">
        <title>Microbiota from the distal guts of lean and obese adolescents exhibit partial functional redundancy besides clear differences in community structure.</title>
        <authorList>
            <person name="Ferrer M."/>
            <person name="Ruiz A."/>
            <person name="Lanza F."/>
            <person name="Haange S.B."/>
            <person name="Oberbach A."/>
            <person name="Till H."/>
            <person name="Bargiela R."/>
            <person name="Campoy C."/>
            <person name="Segura M.T."/>
            <person name="Richter M."/>
            <person name="von Bergen M."/>
            <person name="Seifert J."/>
            <person name="Suarez A."/>
        </authorList>
    </citation>
    <scope>NUCLEOTIDE SEQUENCE</scope>
</reference>
<dbReference type="Pfam" id="PF00239">
    <property type="entry name" value="Resolvase"/>
    <property type="match status" value="1"/>
</dbReference>
<dbReference type="SUPFAM" id="SSF53041">
    <property type="entry name" value="Resolvase-like"/>
    <property type="match status" value="1"/>
</dbReference>
<dbReference type="Pfam" id="PF13408">
    <property type="entry name" value="Zn_ribbon_recom"/>
    <property type="match status" value="1"/>
</dbReference>
<comment type="caution">
    <text evidence="4">The sequence shown here is derived from an EMBL/GenBank/DDBJ whole genome shotgun (WGS) entry which is preliminary data.</text>
</comment>
<dbReference type="SMART" id="SM00857">
    <property type="entry name" value="Resolvase"/>
    <property type="match status" value="1"/>
</dbReference>
<dbReference type="PANTHER" id="PTHR30461">
    <property type="entry name" value="DNA-INVERTASE FROM LAMBDOID PROPHAGE"/>
    <property type="match status" value="1"/>
</dbReference>
<dbReference type="EMBL" id="AJWZ01011491">
    <property type="protein sequence ID" value="EKC44979.1"/>
    <property type="molecule type" value="Genomic_DNA"/>
</dbReference>
<feature type="domain" description="Recombinase" evidence="3">
    <location>
        <begin position="176"/>
        <end position="322"/>
    </location>
</feature>
<proteinExistence type="predicted"/>